<evidence type="ECO:0000313" key="3">
    <source>
        <dbReference type="EMBL" id="DAD39132.1"/>
    </source>
</evidence>
<accession>A0A822Z273</accession>
<dbReference type="PANTHER" id="PTHR33463:SF218">
    <property type="entry name" value="DISEASE RESISTANCE PROTEIN RPS2-LIKE"/>
    <property type="match status" value="1"/>
</dbReference>
<proteinExistence type="predicted"/>
<dbReference type="InterPro" id="IPR050905">
    <property type="entry name" value="Plant_NBS-LRR"/>
</dbReference>
<dbReference type="SUPFAM" id="SSF52058">
    <property type="entry name" value="L domain-like"/>
    <property type="match status" value="1"/>
</dbReference>
<gene>
    <name evidence="3" type="ORF">HUJ06_013455</name>
</gene>
<dbReference type="Proteomes" id="UP000607653">
    <property type="component" value="Unassembled WGS sequence"/>
</dbReference>
<dbReference type="Gene3D" id="3.80.10.10">
    <property type="entry name" value="Ribonuclease Inhibitor"/>
    <property type="match status" value="1"/>
</dbReference>
<keyword evidence="1" id="KW-0677">Repeat</keyword>
<dbReference type="Pfam" id="PF23598">
    <property type="entry name" value="LRR_14"/>
    <property type="match status" value="1"/>
</dbReference>
<sequence>MHDIVRDVAISMASDDSHHEVFLGRAGRGLTEYPIMESSERYTAISLISNSIWKLPNRSGLCPKLRVLLLQENRGLTEIADTFFEGMESLRVLDLSRTQVERFPPSIRCLTNLRTLHFVTNKQYLVDISMIGELKKLVILSLRSCLLSSAELPENIAHLTNLRMLDLSDSTQGANLVNVISGLYQLEELYLKLGGDLPDDFVFQGFVRFNIWINYMTSSYCTGTAAELYENTPHTLCLGDLSAERLKTLCSRLWKNTELLCLERCNDLKSMKELYEGGFGKLKHLCLQKCESLRSIFSLAEAQSLPQLEELSSSMAVIT</sequence>
<organism evidence="3 4">
    <name type="scientific">Nelumbo nucifera</name>
    <name type="common">Sacred lotus</name>
    <dbReference type="NCBI Taxonomy" id="4432"/>
    <lineage>
        <taxon>Eukaryota</taxon>
        <taxon>Viridiplantae</taxon>
        <taxon>Streptophyta</taxon>
        <taxon>Embryophyta</taxon>
        <taxon>Tracheophyta</taxon>
        <taxon>Spermatophyta</taxon>
        <taxon>Magnoliopsida</taxon>
        <taxon>Proteales</taxon>
        <taxon>Nelumbonaceae</taxon>
        <taxon>Nelumbo</taxon>
    </lineage>
</organism>
<dbReference type="EMBL" id="DUZY01000005">
    <property type="protein sequence ID" value="DAD39132.1"/>
    <property type="molecule type" value="Genomic_DNA"/>
</dbReference>
<evidence type="ECO:0000256" key="1">
    <source>
        <dbReference type="ARBA" id="ARBA00022737"/>
    </source>
</evidence>
<dbReference type="AlphaFoldDB" id="A0A822Z273"/>
<comment type="caution">
    <text evidence="3">The sequence shown here is derived from an EMBL/GenBank/DDBJ whole genome shotgun (WGS) entry which is preliminary data.</text>
</comment>
<protein>
    <recommendedName>
        <fullName evidence="2">Disease resistance R13L4/SHOC-2-like LRR domain-containing protein</fullName>
    </recommendedName>
</protein>
<dbReference type="InterPro" id="IPR055414">
    <property type="entry name" value="LRR_R13L4/SHOC2-like"/>
</dbReference>
<feature type="domain" description="Disease resistance R13L4/SHOC-2-like LRR" evidence="2">
    <location>
        <begin position="48"/>
        <end position="194"/>
    </location>
</feature>
<evidence type="ECO:0000259" key="2">
    <source>
        <dbReference type="Pfam" id="PF23598"/>
    </source>
</evidence>
<dbReference type="PANTHER" id="PTHR33463">
    <property type="entry name" value="NB-ARC DOMAIN-CONTAINING PROTEIN-RELATED"/>
    <property type="match status" value="1"/>
</dbReference>
<reference evidence="3 4" key="1">
    <citation type="journal article" date="2020" name="Mol. Biol. Evol.">
        <title>Distinct Expression and Methylation Patterns for Genes with Different Fates following a Single Whole-Genome Duplication in Flowering Plants.</title>
        <authorList>
            <person name="Shi T."/>
            <person name="Rahmani R.S."/>
            <person name="Gugger P.F."/>
            <person name="Wang M."/>
            <person name="Li H."/>
            <person name="Zhang Y."/>
            <person name="Li Z."/>
            <person name="Wang Q."/>
            <person name="Van de Peer Y."/>
            <person name="Marchal K."/>
            <person name="Chen J."/>
        </authorList>
    </citation>
    <scope>NUCLEOTIDE SEQUENCE [LARGE SCALE GENOMIC DNA]</scope>
    <source>
        <tissue evidence="3">Leaf</tissue>
    </source>
</reference>
<keyword evidence="4" id="KW-1185">Reference proteome</keyword>
<name>A0A822Z273_NELNU</name>
<evidence type="ECO:0000313" key="4">
    <source>
        <dbReference type="Proteomes" id="UP000607653"/>
    </source>
</evidence>
<dbReference type="InterPro" id="IPR032675">
    <property type="entry name" value="LRR_dom_sf"/>
</dbReference>